<sequence>MRRSPGWHSPHFVNDPVVHERSTGKPLMKTPRTTLFSAALAALLLPALLVPAAATATPRSSEPTVSVLASGLEGTTGSTIGPDGALYVPEAVTGEVTRIDLRTGRTSTFASGLPERVIDLGGAMDVAFIGRTAFVLVTLVGPDVGGADVNGLYRIDRAGTPTLVADIGAWNVANPPDTAFDVPSGLTFALQTVRGGFLVTDGHLNRVLFVTVRGDIREVRAFGNTVPTGLALFGRTVFLAEAGPVPHVPEDGRVIAFPVRGQGGEARTVASGYSLLVDAEFNRCGGLFALSQGDSPGQVPAGAPALPDSGELLKANRNGTFSVVAAGLDLPTSLEFRKNTAYVVTLGGDVLRIDNASPKKDCGKFGHFGR</sequence>
<protein>
    <submittedName>
        <fullName evidence="2">ScyD/ScyE family protein</fullName>
    </submittedName>
</protein>
<proteinExistence type="predicted"/>
<keyword evidence="3" id="KW-1185">Reference proteome</keyword>
<dbReference type="EMBL" id="RCUV01000005">
    <property type="protein sequence ID" value="RLP72354.1"/>
    <property type="molecule type" value="Genomic_DNA"/>
</dbReference>
<dbReference type="AlphaFoldDB" id="A0A3L6ZX54"/>
<dbReference type="Gene3D" id="2.120.10.30">
    <property type="entry name" value="TolB, C-terminal domain"/>
    <property type="match status" value="1"/>
</dbReference>
<comment type="caution">
    <text evidence="2">The sequence shown here is derived from an EMBL/GenBank/DDBJ whole genome shotgun (WGS) entry which is preliminary data.</text>
</comment>
<accession>A0A3L6ZX54</accession>
<dbReference type="OrthoDB" id="657282at2"/>
<dbReference type="InterPro" id="IPR048031">
    <property type="entry name" value="ScyD/ScyE-like"/>
</dbReference>
<feature type="region of interest" description="Disordered" evidence="1">
    <location>
        <begin position="1"/>
        <end position="26"/>
    </location>
</feature>
<evidence type="ECO:0000313" key="3">
    <source>
        <dbReference type="Proteomes" id="UP000270299"/>
    </source>
</evidence>
<dbReference type="NCBIfam" id="NF033206">
    <property type="entry name" value="ScyE_fam"/>
    <property type="match status" value="1"/>
</dbReference>
<reference evidence="2 3" key="1">
    <citation type="submission" date="2018-10" db="EMBL/GenBank/DDBJ databases">
        <authorList>
            <person name="Li J."/>
        </authorList>
    </citation>
    <scope>NUCLEOTIDE SEQUENCE [LARGE SCALE GENOMIC DNA]</scope>
    <source>
        <strain evidence="2 3">CCTCC AB209002</strain>
    </source>
</reference>
<evidence type="ECO:0000256" key="1">
    <source>
        <dbReference type="SAM" id="MobiDB-lite"/>
    </source>
</evidence>
<dbReference type="SUPFAM" id="SSF63829">
    <property type="entry name" value="Calcium-dependent phosphotriesterase"/>
    <property type="match status" value="1"/>
</dbReference>
<evidence type="ECO:0000313" key="2">
    <source>
        <dbReference type="EMBL" id="RLP72354.1"/>
    </source>
</evidence>
<gene>
    <name evidence="2" type="ORF">D9V29_04155</name>
</gene>
<name>A0A3L6ZX54_9MICO</name>
<dbReference type="Proteomes" id="UP000270299">
    <property type="component" value="Unassembled WGS sequence"/>
</dbReference>
<dbReference type="InterPro" id="IPR011042">
    <property type="entry name" value="6-blade_b-propeller_TolB-like"/>
</dbReference>
<organism evidence="2 3">
    <name type="scientific">Mycetocola manganoxydans</name>
    <dbReference type="NCBI Taxonomy" id="699879"/>
    <lineage>
        <taxon>Bacteria</taxon>
        <taxon>Bacillati</taxon>
        <taxon>Actinomycetota</taxon>
        <taxon>Actinomycetes</taxon>
        <taxon>Micrococcales</taxon>
        <taxon>Microbacteriaceae</taxon>
        <taxon>Mycetocola</taxon>
    </lineage>
</organism>